<evidence type="ECO:0000256" key="1">
    <source>
        <dbReference type="ARBA" id="ARBA00004123"/>
    </source>
</evidence>
<feature type="region of interest" description="Disordered" evidence="10">
    <location>
        <begin position="396"/>
        <end position="445"/>
    </location>
</feature>
<dbReference type="Proteomes" id="UP001202328">
    <property type="component" value="Unassembled WGS sequence"/>
</dbReference>
<feature type="compositionally biased region" description="Basic and acidic residues" evidence="10">
    <location>
        <begin position="618"/>
        <end position="629"/>
    </location>
</feature>
<evidence type="ECO:0000256" key="8">
    <source>
        <dbReference type="ARBA" id="ARBA00023163"/>
    </source>
</evidence>
<keyword evidence="4" id="KW-0963">Cytoplasm</keyword>
<keyword evidence="8" id="KW-0804">Transcription</keyword>
<dbReference type="GO" id="GO:0005634">
    <property type="term" value="C:nucleus"/>
    <property type="evidence" value="ECO:0007669"/>
    <property type="project" value="UniProtKB-SubCell"/>
</dbReference>
<dbReference type="Pfam" id="PF04153">
    <property type="entry name" value="NOT2_3_5_C"/>
    <property type="match status" value="1"/>
</dbReference>
<dbReference type="PANTHER" id="PTHR23326">
    <property type="entry name" value="CCR4 NOT-RELATED"/>
    <property type="match status" value="1"/>
</dbReference>
<evidence type="ECO:0000256" key="3">
    <source>
        <dbReference type="ARBA" id="ARBA00007682"/>
    </source>
</evidence>
<feature type="region of interest" description="Disordered" evidence="10">
    <location>
        <begin position="595"/>
        <end position="653"/>
    </location>
</feature>
<evidence type="ECO:0000256" key="10">
    <source>
        <dbReference type="SAM" id="MobiDB-lite"/>
    </source>
</evidence>
<feature type="region of interest" description="Disordered" evidence="10">
    <location>
        <begin position="268"/>
        <end position="313"/>
    </location>
</feature>
<organism evidence="13 14">
    <name type="scientific">Papaver atlanticum</name>
    <dbReference type="NCBI Taxonomy" id="357466"/>
    <lineage>
        <taxon>Eukaryota</taxon>
        <taxon>Viridiplantae</taxon>
        <taxon>Streptophyta</taxon>
        <taxon>Embryophyta</taxon>
        <taxon>Tracheophyta</taxon>
        <taxon>Spermatophyta</taxon>
        <taxon>Magnoliopsida</taxon>
        <taxon>Ranunculales</taxon>
        <taxon>Papaveraceae</taxon>
        <taxon>Papaveroideae</taxon>
        <taxon>Papaver</taxon>
    </lineage>
</organism>
<keyword evidence="14" id="KW-1185">Reference proteome</keyword>
<evidence type="ECO:0000256" key="9">
    <source>
        <dbReference type="ARBA" id="ARBA00023242"/>
    </source>
</evidence>
<dbReference type="GO" id="GO:0006355">
    <property type="term" value="P:regulation of DNA-templated transcription"/>
    <property type="evidence" value="ECO:0007669"/>
    <property type="project" value="InterPro"/>
</dbReference>
<feature type="compositionally biased region" description="Low complexity" evidence="10">
    <location>
        <begin position="412"/>
        <end position="423"/>
    </location>
</feature>
<comment type="subcellular location">
    <subcellularLocation>
        <location evidence="2">Cytoplasm</location>
    </subcellularLocation>
    <subcellularLocation>
        <location evidence="1">Nucleus</location>
    </subcellularLocation>
</comment>
<protein>
    <recommendedName>
        <fullName evidence="15">CCR4-NOT transcription complex subunit 3</fullName>
    </recommendedName>
</protein>
<evidence type="ECO:0000256" key="5">
    <source>
        <dbReference type="ARBA" id="ARBA00022491"/>
    </source>
</evidence>
<accession>A0AAD4SWS7</accession>
<sequence length="889" mass="97757">MGASRKLQGEIDRVLKKVHEGVEVFDSIWNKVYDTDNANQKEKFEADLKKEIKKLQRYRDQIKTWIQSSEIKDKKVSASYEQALLDARKIIEREMERFKVCEKETKTKAFSKEGLGQQPKTDPKEKAKLETREWLNTVVGELESQIDSFEADIEGLSVKKGKARPPRLTHLETSIVRHKAHIMKLELILRLLDNDELSPEDVNDVRDFIEDYVERNQDDFEEFSEVDDLYSSLDLDKVELLEDLVTIPPGLVKGVGTASAVLSLKPSVTSSPTQVSGSSTPDQVEETASQDSNSDIVPRTPPSKNGILSQSALTTPTGTNAAAATSTIPARSAVSGLTVSSIFSAPVSARGVGDTSAAVGSSSPISVKEEEDSNFSSHQSSPVLADISLGRTMGKGTVGGGTLTQSLNGGHLSTSSVIPSSPGSLGGAPAAMDMPKRNISGADDRGSITVQPLVSPLSNRILMPQVSKSSDAAVLVDSANASEATMIGGKVFSPQWRPHAGSSFQNPNEVGQVRARTEIAPDQRDKYLQRFQQVQQQGHSNLIGAPHLSGGNQFFPQQQNTLLQQFNSQSQSLSPQVGLGLGVQTSGLNSVTSASLQQPNSVLQQQSTQHSLMSTGSKDSDFSHVKVEDQQQQQNPSDHSSMEPSMSSGFNKNLMNEDDLKAQYAADTPAGVSSSLSETAQTPRDIDLSPGQPLQSNQPSVSLGVIGRRSVSDLGAIGDSLSASTANSGGSHDQLYNLQMLEAAYYRLPQPKDSERAKTYIPRHPVPTPPSYPQVQSPIVDNPAFWERLGLETLGTDTLFFAFYYQQNTYQQYLAARELKKQSWRYHRKYNTWFQRHEEPKIANDEYEQGTYVYFDFHILNDEKQHGWCQRIKTEFTFEYSYLEDELVV</sequence>
<dbReference type="AlphaFoldDB" id="A0AAD4SWS7"/>
<keyword evidence="9" id="KW-0539">Nucleus</keyword>
<evidence type="ECO:0000259" key="11">
    <source>
        <dbReference type="Pfam" id="PF04065"/>
    </source>
</evidence>
<feature type="compositionally biased region" description="Polar residues" evidence="10">
    <location>
        <begin position="268"/>
        <end position="295"/>
    </location>
</feature>
<dbReference type="InterPro" id="IPR012270">
    <property type="entry name" value="CCR4-NOT_su3/5"/>
</dbReference>
<evidence type="ECO:0000259" key="12">
    <source>
        <dbReference type="Pfam" id="PF04153"/>
    </source>
</evidence>
<feature type="compositionally biased region" description="Polar residues" evidence="10">
    <location>
        <begin position="302"/>
        <end position="311"/>
    </location>
</feature>
<evidence type="ECO:0000256" key="7">
    <source>
        <dbReference type="ARBA" id="ARBA00023015"/>
    </source>
</evidence>
<evidence type="ECO:0000256" key="4">
    <source>
        <dbReference type="ARBA" id="ARBA00022490"/>
    </source>
</evidence>
<dbReference type="InterPro" id="IPR007282">
    <property type="entry name" value="NOT2/3/5_C"/>
</dbReference>
<feature type="region of interest" description="Disordered" evidence="10">
    <location>
        <begin position="667"/>
        <end position="702"/>
    </location>
</feature>
<feature type="compositionally biased region" description="Low complexity" evidence="10">
    <location>
        <begin position="636"/>
        <end position="648"/>
    </location>
</feature>
<feature type="compositionally biased region" description="Polar residues" evidence="10">
    <location>
        <begin position="595"/>
        <end position="617"/>
    </location>
</feature>
<dbReference type="Gene3D" id="2.30.30.1020">
    <property type="entry name" value="CCR4-NOT complex subunit 2/3/5, C-terminal domain"/>
    <property type="match status" value="1"/>
</dbReference>
<dbReference type="Pfam" id="PF04065">
    <property type="entry name" value="Not3"/>
    <property type="match status" value="1"/>
</dbReference>
<dbReference type="GO" id="GO:0030015">
    <property type="term" value="C:CCR4-NOT core complex"/>
    <property type="evidence" value="ECO:0007669"/>
    <property type="project" value="InterPro"/>
</dbReference>
<name>A0AAD4SWS7_9MAGN</name>
<comment type="caution">
    <text evidence="13">The sequence shown here is derived from an EMBL/GenBank/DDBJ whole genome shotgun (WGS) entry which is preliminary data.</text>
</comment>
<feature type="region of interest" description="Disordered" evidence="10">
    <location>
        <begin position="350"/>
        <end position="382"/>
    </location>
</feature>
<feature type="compositionally biased region" description="Polar residues" evidence="10">
    <location>
        <begin position="671"/>
        <end position="682"/>
    </location>
</feature>
<dbReference type="EMBL" id="JAJJMB010008334">
    <property type="protein sequence ID" value="KAI3924396.1"/>
    <property type="molecule type" value="Genomic_DNA"/>
</dbReference>
<keyword evidence="5" id="KW-0678">Repressor</keyword>
<evidence type="ECO:0000256" key="6">
    <source>
        <dbReference type="ARBA" id="ARBA00022553"/>
    </source>
</evidence>
<feature type="domain" description="CCR4-Not complex component Not N-terminal" evidence="11">
    <location>
        <begin position="4"/>
        <end position="236"/>
    </location>
</feature>
<evidence type="ECO:0000256" key="2">
    <source>
        <dbReference type="ARBA" id="ARBA00004496"/>
    </source>
</evidence>
<evidence type="ECO:0000313" key="13">
    <source>
        <dbReference type="EMBL" id="KAI3924396.1"/>
    </source>
</evidence>
<feature type="domain" description="NOT2/NOT3/NOT5 C-terminal" evidence="12">
    <location>
        <begin position="746"/>
        <end position="883"/>
    </location>
</feature>
<dbReference type="PIRSF" id="PIRSF005290">
    <property type="entry name" value="NOT_su_3_5"/>
    <property type="match status" value="1"/>
</dbReference>
<gene>
    <name evidence="13" type="ORF">MKW98_032597</name>
</gene>
<feature type="compositionally biased region" description="Polar residues" evidence="10">
    <location>
        <begin position="692"/>
        <end position="701"/>
    </location>
</feature>
<dbReference type="InterPro" id="IPR040168">
    <property type="entry name" value="Not2/3/5"/>
</dbReference>
<reference evidence="13" key="1">
    <citation type="submission" date="2022-04" db="EMBL/GenBank/DDBJ databases">
        <title>A functionally conserved STORR gene fusion in Papaver species that diverged 16.8 million years ago.</title>
        <authorList>
            <person name="Catania T."/>
        </authorList>
    </citation>
    <scope>NUCLEOTIDE SEQUENCE</scope>
    <source>
        <strain evidence="13">S-188037</strain>
    </source>
</reference>
<dbReference type="InterPro" id="IPR038635">
    <property type="entry name" value="CCR4-NOT_su2/3/5_C_sf"/>
</dbReference>
<dbReference type="InterPro" id="IPR007207">
    <property type="entry name" value="Not_N"/>
</dbReference>
<dbReference type="GO" id="GO:0005737">
    <property type="term" value="C:cytoplasm"/>
    <property type="evidence" value="ECO:0007669"/>
    <property type="project" value="UniProtKB-SubCell"/>
</dbReference>
<dbReference type="FunFam" id="2.30.30.1020:FF:000003">
    <property type="entry name" value="CCR4-NOT transcription complex subunit 3 isoform X1"/>
    <property type="match status" value="1"/>
</dbReference>
<keyword evidence="7" id="KW-0805">Transcription regulation</keyword>
<keyword evidence="6" id="KW-0597">Phosphoprotein</keyword>
<comment type="similarity">
    <text evidence="3">Belongs to the CNOT2/3/5 family.</text>
</comment>
<evidence type="ECO:0008006" key="15">
    <source>
        <dbReference type="Google" id="ProtNLM"/>
    </source>
</evidence>
<evidence type="ECO:0000313" key="14">
    <source>
        <dbReference type="Proteomes" id="UP001202328"/>
    </source>
</evidence>
<proteinExistence type="inferred from homology"/>